<protein>
    <submittedName>
        <fullName evidence="2">Chromosome partitioning protein ParA</fullName>
    </submittedName>
</protein>
<dbReference type="SUPFAM" id="SSF52540">
    <property type="entry name" value="P-loop containing nucleoside triphosphate hydrolases"/>
    <property type="match status" value="1"/>
</dbReference>
<evidence type="ECO:0000313" key="3">
    <source>
        <dbReference type="Proteomes" id="UP000308978"/>
    </source>
</evidence>
<dbReference type="GO" id="GO:0016887">
    <property type="term" value="F:ATP hydrolysis activity"/>
    <property type="evidence" value="ECO:0007669"/>
    <property type="project" value="TreeGrafter"/>
</dbReference>
<feature type="domain" description="CobQ/CobB/MinD/ParA nucleotide binding" evidence="1">
    <location>
        <begin position="146"/>
        <end position="184"/>
    </location>
</feature>
<dbReference type="AlphaFoldDB" id="A0A4S4G3F9"/>
<evidence type="ECO:0000313" key="2">
    <source>
        <dbReference type="EMBL" id="THG37291.1"/>
    </source>
</evidence>
<dbReference type="Gene3D" id="3.40.50.300">
    <property type="entry name" value="P-loop containing nucleotide triphosphate hydrolases"/>
    <property type="match status" value="1"/>
</dbReference>
<accession>A0A4S4G3F9</accession>
<comment type="caution">
    <text evidence="2">The sequence shown here is derived from an EMBL/GenBank/DDBJ whole genome shotgun (WGS) entry which is preliminary data.</text>
</comment>
<dbReference type="GO" id="GO:0005829">
    <property type="term" value="C:cytosol"/>
    <property type="evidence" value="ECO:0007669"/>
    <property type="project" value="TreeGrafter"/>
</dbReference>
<organism evidence="2 3">
    <name type="scientific">Adlercreutzia caecimuris</name>
    <dbReference type="NCBI Taxonomy" id="671266"/>
    <lineage>
        <taxon>Bacteria</taxon>
        <taxon>Bacillati</taxon>
        <taxon>Actinomycetota</taxon>
        <taxon>Coriobacteriia</taxon>
        <taxon>Eggerthellales</taxon>
        <taxon>Eggerthellaceae</taxon>
        <taxon>Adlercreutzia</taxon>
    </lineage>
</organism>
<name>A0A4S4G3F9_9ACTN</name>
<dbReference type="InterPro" id="IPR027417">
    <property type="entry name" value="P-loop_NTPase"/>
</dbReference>
<dbReference type="InterPro" id="IPR050625">
    <property type="entry name" value="ParA/MinD_ATPase"/>
</dbReference>
<dbReference type="Proteomes" id="UP000308978">
    <property type="component" value="Unassembled WGS sequence"/>
</dbReference>
<dbReference type="EMBL" id="SSTJ01000006">
    <property type="protein sequence ID" value="THG37291.1"/>
    <property type="molecule type" value="Genomic_DNA"/>
</dbReference>
<dbReference type="GO" id="GO:0009898">
    <property type="term" value="C:cytoplasmic side of plasma membrane"/>
    <property type="evidence" value="ECO:0007669"/>
    <property type="project" value="TreeGrafter"/>
</dbReference>
<proteinExistence type="predicted"/>
<gene>
    <name evidence="2" type="ORF">E5986_05885</name>
</gene>
<dbReference type="PANTHER" id="PTHR43384">
    <property type="entry name" value="SEPTUM SITE-DETERMINING PROTEIN MIND HOMOLOG, CHLOROPLASTIC-RELATED"/>
    <property type="match status" value="1"/>
</dbReference>
<dbReference type="PANTHER" id="PTHR43384:SF13">
    <property type="entry name" value="SLR0110 PROTEIN"/>
    <property type="match status" value="1"/>
</dbReference>
<dbReference type="GO" id="GO:0051782">
    <property type="term" value="P:negative regulation of cell division"/>
    <property type="evidence" value="ECO:0007669"/>
    <property type="project" value="TreeGrafter"/>
</dbReference>
<sequence>MSAMVRKLLCADAEQQVALTSRGLDPTLLEAPWLTVCSRARAAREAIAASPAMEEAIVLSSEEVEGINLAAALKVDAPACRVYLAACEETGSVRSRLAAAHLDGVLSLDEVVRRLSAEIVPDTAAIAADDASGRGREEERAGGFLLTVVSGSGGAGKSTVAAMLAHGAARRGLRCALVDADLQFGDLGEIGAADAHVSLDALAEDSALLPEVSAGEVALIEAPGRPELAEVLAESLDRAVQEALGRFDFVVVDTGGSWNEQQVRLLERSAAVVFLIDQRASSVRACRRALDLCLRCGVATSSFVLVLNRCGRHAPFTSIDVSSALQGAPVIELADGGREVEELLGAASAPALFASGNDLCASVDRLLGELLPRGTALCQGVAQEGVIARWGLKGARAREKKHMRRASRRRSRAQCDEIRVPLGEGR</sequence>
<dbReference type="GO" id="GO:0005524">
    <property type="term" value="F:ATP binding"/>
    <property type="evidence" value="ECO:0007669"/>
    <property type="project" value="TreeGrafter"/>
</dbReference>
<dbReference type="Pfam" id="PF01656">
    <property type="entry name" value="CbiA"/>
    <property type="match status" value="1"/>
</dbReference>
<evidence type="ECO:0000259" key="1">
    <source>
        <dbReference type="Pfam" id="PF01656"/>
    </source>
</evidence>
<reference evidence="2 3" key="1">
    <citation type="submission" date="2019-04" db="EMBL/GenBank/DDBJ databases">
        <title>Microbes associate with the intestines of laboratory mice.</title>
        <authorList>
            <person name="Navarre W."/>
            <person name="Wong E."/>
            <person name="Huang K.C."/>
            <person name="Tropini C."/>
            <person name="Ng K."/>
            <person name="Yu B."/>
        </authorList>
    </citation>
    <scope>NUCLEOTIDE SEQUENCE [LARGE SCALE GENOMIC DNA]</scope>
    <source>
        <strain evidence="2 3">NM80_B27</strain>
    </source>
</reference>
<dbReference type="InterPro" id="IPR002586">
    <property type="entry name" value="CobQ/CobB/MinD/ParA_Nub-bd_dom"/>
</dbReference>